<dbReference type="RefSeq" id="WP_002651778.1">
    <property type="nucleotide sequence ID" value="NZ_CH672376.1"/>
</dbReference>
<dbReference type="eggNOG" id="COG1413">
    <property type="taxonomic scope" value="Bacteria"/>
</dbReference>
<dbReference type="EMBL" id="AANZ01000010">
    <property type="protein sequence ID" value="EAQ80195.1"/>
    <property type="molecule type" value="Genomic_DNA"/>
</dbReference>
<dbReference type="eggNOG" id="COG2133">
    <property type="taxonomic scope" value="Bacteria"/>
</dbReference>
<dbReference type="HOGENOM" id="CLU_004500_1_0_0"/>
<dbReference type="InterPro" id="IPR036909">
    <property type="entry name" value="Cyt_c-like_dom_sf"/>
</dbReference>
<dbReference type="Gene3D" id="2.120.10.30">
    <property type="entry name" value="TolB, C-terminal domain"/>
    <property type="match status" value="1"/>
</dbReference>
<dbReference type="Pfam" id="PF13442">
    <property type="entry name" value="Cytochrome_CBB3"/>
    <property type="match status" value="1"/>
</dbReference>
<dbReference type="GO" id="GO:0016787">
    <property type="term" value="F:hydrolase activity"/>
    <property type="evidence" value="ECO:0007669"/>
    <property type="project" value="InterPro"/>
</dbReference>
<dbReference type="PROSITE" id="PS51007">
    <property type="entry name" value="CYTC"/>
    <property type="match status" value="1"/>
</dbReference>
<dbReference type="PROSITE" id="PS51257">
    <property type="entry name" value="PROKAR_LIPOPROTEIN"/>
    <property type="match status" value="1"/>
</dbReference>
<comment type="caution">
    <text evidence="7">The sequence shown here is derived from an EMBL/GenBank/DDBJ whole genome shotgun (WGS) entry which is preliminary data.</text>
</comment>
<dbReference type="PANTHER" id="PTHR33546:SF1">
    <property type="entry name" value="LARGE, MULTIFUNCTIONAL SECRETED PROTEIN"/>
    <property type="match status" value="1"/>
</dbReference>
<dbReference type="NCBIfam" id="TIGR02604">
    <property type="entry name" value="Piru_Ver_Nterm"/>
    <property type="match status" value="1"/>
</dbReference>
<dbReference type="GO" id="GO:0009055">
    <property type="term" value="F:electron transfer activity"/>
    <property type="evidence" value="ECO:0007669"/>
    <property type="project" value="InterPro"/>
</dbReference>
<gene>
    <name evidence="7" type="ORF">DSM3645_19403</name>
</gene>
<dbReference type="Gene3D" id="2.60.120.560">
    <property type="entry name" value="Exo-inulinase, domain 1"/>
    <property type="match status" value="1"/>
</dbReference>
<keyword evidence="5" id="KW-0732">Signal</keyword>
<evidence type="ECO:0000256" key="4">
    <source>
        <dbReference type="PROSITE-ProRule" id="PRU00433"/>
    </source>
</evidence>
<organism evidence="7 8">
    <name type="scientific">Blastopirellula marina DSM 3645</name>
    <dbReference type="NCBI Taxonomy" id="314230"/>
    <lineage>
        <taxon>Bacteria</taxon>
        <taxon>Pseudomonadati</taxon>
        <taxon>Planctomycetota</taxon>
        <taxon>Planctomycetia</taxon>
        <taxon>Pirellulales</taxon>
        <taxon>Pirellulaceae</taxon>
        <taxon>Blastopirellula</taxon>
    </lineage>
</organism>
<accession>A3ZTD9</accession>
<dbReference type="InterPro" id="IPR013427">
    <property type="entry name" value="Haem-bd_dom_put"/>
</dbReference>
<reference evidence="7 8" key="1">
    <citation type="submission" date="2006-02" db="EMBL/GenBank/DDBJ databases">
        <authorList>
            <person name="Amann R."/>
            <person name="Ferriera S."/>
            <person name="Johnson J."/>
            <person name="Kravitz S."/>
            <person name="Halpern A."/>
            <person name="Remington K."/>
            <person name="Beeson K."/>
            <person name="Tran B."/>
            <person name="Rogers Y.-H."/>
            <person name="Friedman R."/>
            <person name="Venter J.C."/>
        </authorList>
    </citation>
    <scope>NUCLEOTIDE SEQUENCE [LARGE SCALE GENOMIC DNA]</scope>
    <source>
        <strain evidence="7 8">DSM 3645</strain>
    </source>
</reference>
<dbReference type="InterPro" id="IPR016024">
    <property type="entry name" value="ARM-type_fold"/>
</dbReference>
<dbReference type="InterPro" id="IPR055557">
    <property type="entry name" value="DUF7133"/>
</dbReference>
<dbReference type="Pfam" id="PF06439">
    <property type="entry name" value="3keto-disac_hyd"/>
    <property type="match status" value="1"/>
</dbReference>
<evidence type="ECO:0000256" key="1">
    <source>
        <dbReference type="ARBA" id="ARBA00022617"/>
    </source>
</evidence>
<feature type="signal peptide" evidence="5">
    <location>
        <begin position="1"/>
        <end position="21"/>
    </location>
</feature>
<dbReference type="eggNOG" id="COG2010">
    <property type="taxonomic scope" value="Bacteria"/>
</dbReference>
<dbReference type="SUPFAM" id="SSF48371">
    <property type="entry name" value="ARM repeat"/>
    <property type="match status" value="1"/>
</dbReference>
<proteinExistence type="predicted"/>
<sequence length="1348" mass="148465">MHRRFTLALLFACSCCWSAAAAESSGVLPKNAAGRTLNLDFETGTLADWTAAGEAFAQQPIEGDAVQARRGDMRSAHQGKFWIGSYERNLDPPTGTLTSASFQVTHPWGAFLHNGGRHEETRVELIRKDNGKVIFKTSGDDHENMRRVVVDLRQSQGQEIYIRLVDQHRGGWGHLNFDDFRFYDEAPAQPTPQPKRLVADMYPHAGLTAEEAAAAMQLPDGFSVIVSAAEPAIQQPIAMALDERGRLWVAEAYVYPQRAPEGEGNDRILIFADNDGDGKFDERKVFCQGLNLVSGLEVGHGGVWVGAAPYLLFIADADGDDIPDAEPHVLLDGWGYQDTHETLNAFIWGPDGWLYGCHGVFTHSNVGKPGSPPEERTPINAGIWRYHPTRHAFEVFCHGTSNPWGVDFNDYGQAFATACVIPHLYQMIQGARYQRQAGTHFNPYTYDDIKTIADHRHYLGANPHGGNGKSDEAGGGHAHAGAMIYLGDRWPPAYRNQLFMNNIHGQRLNVDILKQTGSGYVGSHGPDFLLTGDKASQILNLRSLPDGNAYMIDWYDMQACHDRNATKHDRSNGRIYKICYGKSENLQVDLHKQSDLELAELTLHPNDWYVRHARKVLQQRASERTINSDALARLQQIAKSHDDATRRLRAYWALHVTDNLAAATTRQMLSDAEPFVRGWAIQLALEVDQNPAPALYAQMVKMASNDPSPIVRLYLASAAQRMPLPSRWDLLARLMSHAEDARDHNLPLMYWYAAEPLADQSPERALALGLAASKSIPQISQLMLRRIGSGDAKNALATLVRGLGDVDDPPTQLTFLRAMRAALAGQRRVDAPAEWAKVGGKLMTSENQEVALEAQSLGVTFGDETALNRFRLIATLAQSPPKVRIAAIKTLLAAADPSLPPLLQNLLENPQLRDVALQGLAQYDDAATPMVILDHYGEMQPSSKRLALATLCSRPAYAQPLLAAIEAGQISSTELTADMVRQLSNLQDEAIDGQLAKVWGSIRATPEEKATLITKYKALVENQSLPPADPQWGRAIFAKTCQRCHTLYGVGGAVGPDLTGSNRANLDYLLTNIVDPSAVMAKEYQPSIVLLDTGRVITGIIRAEDNKTLTLQTAEETLILPKDEIEARKTSEKSMMPDDQLRSFGQHDVRSLVAYLQGKTQTPMLATAENAGELFNGQDLNGWNGDRNLWSVENGEIVGKTLTGIPANSFLISDLAAANFRLKLEIRLVKNEGNSGIQFRSNALPGGSVQGYQADAGAGWWGKLYEEHGRGLLWVKSGEEHLKPGDWNQYEIVAQGNQVKTFLNGQPCVDLHDDKGVKQGVFALQLHSGGPTEVRFRHLQLEILEPSE</sequence>
<dbReference type="Proteomes" id="UP000004358">
    <property type="component" value="Unassembled WGS sequence"/>
</dbReference>
<evidence type="ECO:0000313" key="8">
    <source>
        <dbReference type="Proteomes" id="UP000004358"/>
    </source>
</evidence>
<evidence type="ECO:0000256" key="5">
    <source>
        <dbReference type="SAM" id="SignalP"/>
    </source>
</evidence>
<dbReference type="InterPro" id="IPR013428">
    <property type="entry name" value="Membrane-bound_put_N"/>
</dbReference>
<name>A3ZTD9_9BACT</name>
<dbReference type="SUPFAM" id="SSF46626">
    <property type="entry name" value="Cytochrome c"/>
    <property type="match status" value="1"/>
</dbReference>
<keyword evidence="2 4" id="KW-0479">Metal-binding</keyword>
<dbReference type="InterPro" id="IPR011041">
    <property type="entry name" value="Quinoprot_gluc/sorb_DH_b-prop"/>
</dbReference>
<dbReference type="Gene3D" id="1.25.10.10">
    <property type="entry name" value="Leucine-rich Repeat Variant"/>
    <property type="match status" value="1"/>
</dbReference>
<evidence type="ECO:0000256" key="2">
    <source>
        <dbReference type="ARBA" id="ARBA00022723"/>
    </source>
</evidence>
<evidence type="ECO:0000313" key="7">
    <source>
        <dbReference type="EMBL" id="EAQ80195.1"/>
    </source>
</evidence>
<feature type="chain" id="PRO_5002665301" description="Cytochrome c domain-containing protein" evidence="5">
    <location>
        <begin position="22"/>
        <end position="1348"/>
    </location>
</feature>
<dbReference type="InterPro" id="IPR009056">
    <property type="entry name" value="Cyt_c-like_dom"/>
</dbReference>
<feature type="domain" description="Cytochrome c" evidence="6">
    <location>
        <begin position="1028"/>
        <end position="1160"/>
    </location>
</feature>
<evidence type="ECO:0000259" key="6">
    <source>
        <dbReference type="PROSITE" id="PS51007"/>
    </source>
</evidence>
<dbReference type="InterPro" id="IPR011042">
    <property type="entry name" value="6-blade_b-propeller_TolB-like"/>
</dbReference>
<dbReference type="Gene3D" id="1.10.760.10">
    <property type="entry name" value="Cytochrome c-like domain"/>
    <property type="match status" value="1"/>
</dbReference>
<dbReference type="GO" id="GO:0020037">
    <property type="term" value="F:heme binding"/>
    <property type="evidence" value="ECO:0007669"/>
    <property type="project" value="InterPro"/>
</dbReference>
<dbReference type="InterPro" id="IPR010496">
    <property type="entry name" value="AL/BT2_dom"/>
</dbReference>
<dbReference type="InterPro" id="IPR011989">
    <property type="entry name" value="ARM-like"/>
</dbReference>
<dbReference type="NCBIfam" id="TIGR02603">
    <property type="entry name" value="CxxCH_TIGR02603"/>
    <property type="match status" value="1"/>
</dbReference>
<dbReference type="STRING" id="314230.DSM3645_19403"/>
<keyword evidence="3 4" id="KW-0408">Iron</keyword>
<dbReference type="Pfam" id="PF23500">
    <property type="entry name" value="DUF7133"/>
    <property type="match status" value="1"/>
</dbReference>
<keyword evidence="1 4" id="KW-0349">Heme</keyword>
<evidence type="ECO:0000256" key="3">
    <source>
        <dbReference type="ARBA" id="ARBA00023004"/>
    </source>
</evidence>
<protein>
    <recommendedName>
        <fullName evidence="6">Cytochrome c domain-containing protein</fullName>
    </recommendedName>
</protein>
<dbReference type="PANTHER" id="PTHR33546">
    <property type="entry name" value="LARGE, MULTIFUNCTIONAL SECRETED PROTEIN-RELATED"/>
    <property type="match status" value="1"/>
</dbReference>
<dbReference type="GO" id="GO:0046872">
    <property type="term" value="F:metal ion binding"/>
    <property type="evidence" value="ECO:0007669"/>
    <property type="project" value="UniProtKB-KW"/>
</dbReference>
<dbReference type="SUPFAM" id="SSF50952">
    <property type="entry name" value="Soluble quinoprotein glucose dehydrogenase"/>
    <property type="match status" value="1"/>
</dbReference>
<dbReference type="OrthoDB" id="225269at2"/>